<dbReference type="SMART" id="SM00052">
    <property type="entry name" value="EAL"/>
    <property type="match status" value="1"/>
</dbReference>
<dbReference type="SUPFAM" id="SSF141868">
    <property type="entry name" value="EAL domain-like"/>
    <property type="match status" value="1"/>
</dbReference>
<proteinExistence type="predicted"/>
<reference evidence="2 3" key="1">
    <citation type="submission" date="2017-07" db="EMBL/GenBank/DDBJ databases">
        <title>Fictibacillus sp. nov. GDSW-R2A3 Genome sequencing and assembly.</title>
        <authorList>
            <person name="Mayilraj S."/>
        </authorList>
    </citation>
    <scope>NUCLEOTIDE SEQUENCE [LARGE SCALE GENOMIC DNA]</scope>
    <source>
        <strain evidence="2 3">GDSW-R2A3</strain>
    </source>
</reference>
<organism evidence="2 3">
    <name type="scientific">Fictibacillus aquaticus</name>
    <dbReference type="NCBI Taxonomy" id="2021314"/>
    <lineage>
        <taxon>Bacteria</taxon>
        <taxon>Bacillati</taxon>
        <taxon>Bacillota</taxon>
        <taxon>Bacilli</taxon>
        <taxon>Bacillales</taxon>
        <taxon>Fictibacillaceae</taxon>
        <taxon>Fictibacillus</taxon>
    </lineage>
</organism>
<dbReference type="OrthoDB" id="581425at2"/>
<evidence type="ECO:0000313" key="3">
    <source>
        <dbReference type="Proteomes" id="UP000215059"/>
    </source>
</evidence>
<dbReference type="InterPro" id="IPR001633">
    <property type="entry name" value="EAL_dom"/>
</dbReference>
<protein>
    <recommendedName>
        <fullName evidence="1">EAL domain-containing protein</fullName>
    </recommendedName>
</protein>
<dbReference type="PANTHER" id="PTHR33121">
    <property type="entry name" value="CYCLIC DI-GMP PHOSPHODIESTERASE PDEF"/>
    <property type="match status" value="1"/>
</dbReference>
<dbReference type="GO" id="GO:0071111">
    <property type="term" value="F:cyclic-guanylate-specific phosphodiesterase activity"/>
    <property type="evidence" value="ECO:0007669"/>
    <property type="project" value="InterPro"/>
</dbReference>
<evidence type="ECO:0000313" key="2">
    <source>
        <dbReference type="EMBL" id="OYD59196.1"/>
    </source>
</evidence>
<dbReference type="InterPro" id="IPR050706">
    <property type="entry name" value="Cyclic-di-GMP_PDE-like"/>
</dbReference>
<dbReference type="PROSITE" id="PS50883">
    <property type="entry name" value="EAL"/>
    <property type="match status" value="1"/>
</dbReference>
<feature type="domain" description="EAL" evidence="1">
    <location>
        <begin position="96"/>
        <end position="345"/>
    </location>
</feature>
<dbReference type="Proteomes" id="UP000215059">
    <property type="component" value="Unassembled WGS sequence"/>
</dbReference>
<keyword evidence="3" id="KW-1185">Reference proteome</keyword>
<comment type="caution">
    <text evidence="2">The sequence shown here is derived from an EMBL/GenBank/DDBJ whole genome shotgun (WGS) entry which is preliminary data.</text>
</comment>
<dbReference type="EMBL" id="NOII01000001">
    <property type="protein sequence ID" value="OYD59196.1"/>
    <property type="molecule type" value="Genomic_DNA"/>
</dbReference>
<dbReference type="PANTHER" id="PTHR33121:SF15">
    <property type="entry name" value="BLUE LIGHT- AND TEMPERATURE-REGULATED ANTIREPRESSOR BLUF"/>
    <property type="match status" value="1"/>
</dbReference>
<sequence>MNCTSCTGIAALAEKGDIAISHPNPSIMSTLGLLFSVTETGGIITLPYSNLDDVQRLISSLEDEYSSYALSHFSFQMISEEDAARTTSVSFSEFKERVKRPDLYSVIASGLFTTHCQPIVNLQSGEVYGFELLLRPIEGAPHFYPYELFQFAQKAGLQSLLDSKARVESIHNSSKYLPEGLKRFINFLPSSIYDPNHCLKTTFKAAAETGTNPADLVFEVVETEEILDMDHLQSILDVYKEKGMKVALDDLGAGHSTEDVLKRLNPHFVKIDRDIISFCDLNSDKQKKLLDTVKTASEIGTIVLAEGIEREEEAEWCREAGIHLAQGYYYGKPAPPETYYKEALL</sequence>
<name>A0A235FCZ3_9BACL</name>
<dbReference type="RefSeq" id="WP_094251157.1">
    <property type="nucleotide sequence ID" value="NZ_JBHLXL010000001.1"/>
</dbReference>
<accession>A0A235FCZ3</accession>
<gene>
    <name evidence="2" type="ORF">CGZ90_04670</name>
</gene>
<evidence type="ECO:0000259" key="1">
    <source>
        <dbReference type="PROSITE" id="PS50883"/>
    </source>
</evidence>
<dbReference type="Pfam" id="PF00563">
    <property type="entry name" value="EAL"/>
    <property type="match status" value="1"/>
</dbReference>
<dbReference type="CDD" id="cd01948">
    <property type="entry name" value="EAL"/>
    <property type="match status" value="1"/>
</dbReference>
<dbReference type="AlphaFoldDB" id="A0A235FCZ3"/>
<dbReference type="InterPro" id="IPR035919">
    <property type="entry name" value="EAL_sf"/>
</dbReference>
<dbReference type="Gene3D" id="3.20.20.450">
    <property type="entry name" value="EAL domain"/>
    <property type="match status" value="1"/>
</dbReference>